<organism evidence="2 3">
    <name type="scientific">Olivibacter domesticus</name>
    <name type="common">Pseudosphingobacterium domesticum</name>
    <dbReference type="NCBI Taxonomy" id="407022"/>
    <lineage>
        <taxon>Bacteria</taxon>
        <taxon>Pseudomonadati</taxon>
        <taxon>Bacteroidota</taxon>
        <taxon>Sphingobacteriia</taxon>
        <taxon>Sphingobacteriales</taxon>
        <taxon>Sphingobacteriaceae</taxon>
        <taxon>Olivibacter</taxon>
    </lineage>
</organism>
<proteinExistence type="predicted"/>
<dbReference type="SUPFAM" id="SSF100950">
    <property type="entry name" value="NagB/RpiA/CoA transferase-like"/>
    <property type="match status" value="1"/>
</dbReference>
<dbReference type="RefSeq" id="WP_093327042.1">
    <property type="nucleotide sequence ID" value="NZ_FOAF01000004.1"/>
</dbReference>
<dbReference type="EMBL" id="FOAF01000004">
    <property type="protein sequence ID" value="SEL87327.1"/>
    <property type="molecule type" value="Genomic_DNA"/>
</dbReference>
<evidence type="ECO:0000313" key="2">
    <source>
        <dbReference type="EMBL" id="SEL87327.1"/>
    </source>
</evidence>
<evidence type="ECO:0000259" key="1">
    <source>
        <dbReference type="Pfam" id="PF02589"/>
    </source>
</evidence>
<protein>
    <submittedName>
        <fullName evidence="2">L-lactate dehydrogenase complex protein LldG</fullName>
    </submittedName>
</protein>
<evidence type="ECO:0000313" key="3">
    <source>
        <dbReference type="Proteomes" id="UP000199421"/>
    </source>
</evidence>
<dbReference type="OrthoDB" id="9794157at2"/>
<feature type="domain" description="LUD" evidence="1">
    <location>
        <begin position="106"/>
        <end position="211"/>
    </location>
</feature>
<dbReference type="STRING" id="407022.SAMN05661044_03653"/>
<dbReference type="InterPro" id="IPR024185">
    <property type="entry name" value="FTHF_cligase-like_sf"/>
</dbReference>
<dbReference type="InterPro" id="IPR003741">
    <property type="entry name" value="LUD_dom"/>
</dbReference>
<dbReference type="Pfam" id="PF02589">
    <property type="entry name" value="LUD_dom"/>
    <property type="match status" value="1"/>
</dbReference>
<reference evidence="3" key="1">
    <citation type="submission" date="2016-10" db="EMBL/GenBank/DDBJ databases">
        <authorList>
            <person name="Varghese N."/>
            <person name="Submissions S."/>
        </authorList>
    </citation>
    <scope>NUCLEOTIDE SEQUENCE [LARGE SCALE GENOMIC DNA]</scope>
    <source>
        <strain evidence="3">DSM 18733</strain>
    </source>
</reference>
<keyword evidence="3" id="KW-1185">Reference proteome</keyword>
<accession>A0A1H7TTU0</accession>
<dbReference type="Gene3D" id="3.40.50.10420">
    <property type="entry name" value="NagB/RpiA/CoA transferase-like"/>
    <property type="match status" value="1"/>
</dbReference>
<dbReference type="PANTHER" id="PTHR43682:SF1">
    <property type="entry name" value="LACTATE UTILIZATION PROTEIN C"/>
    <property type="match status" value="1"/>
</dbReference>
<dbReference type="AlphaFoldDB" id="A0A1H7TTU0"/>
<gene>
    <name evidence="2" type="ORF">SAMN05661044_03653</name>
</gene>
<name>A0A1H7TTU0_OLID1</name>
<dbReference type="PANTHER" id="PTHR43682">
    <property type="entry name" value="LACTATE UTILIZATION PROTEIN C"/>
    <property type="match status" value="1"/>
</dbReference>
<dbReference type="InterPro" id="IPR037171">
    <property type="entry name" value="NagB/RpiA_transferase-like"/>
</dbReference>
<sequence length="218" mass="24614">MQEATAKERLLKKIRKALLVKRDNPYPNLEELPLYKQTDDEDAIEVTFAKHFTSVAGNFIFCEDEIQLAEGLIGITEKEDVKKIYAWEEEVQAILDRYEFPYFKSDTDFVNAEVGVTTCEALIARTGSIMVSNGNMAGRRLSIYPHVHVVIAYTSQIVMDLKDGFELVRNKYELSMPSMISTITGPSRTADIEKTLVLGAHGPKQLYLLLLDDTIISC</sequence>
<dbReference type="Proteomes" id="UP000199421">
    <property type="component" value="Unassembled WGS sequence"/>
</dbReference>